<feature type="transmembrane region" description="Helical" evidence="2">
    <location>
        <begin position="132"/>
        <end position="159"/>
    </location>
</feature>
<sequence length="212" mass="20800">MLINTFVLAVVAISVANAQENCAAGKILGKFAICGSDPVDCGSGLCCQQGATCVADDTAGFRCGMPLASIDSAPVASNTGSAPVASNTGSAPVASNTGSAPVAINTGSSSSGNPQASTQNSPSSSVTLSKGALAGIIVGSVIAGLVLIAIIATLLLLAVRKINAHTASSSAKQEMGERSNSSVSTLQKPARAILGERSSTAKPRPISSGISR</sequence>
<keyword evidence="3" id="KW-0732">Signal</keyword>
<accession>A0A4Z1PEM9</accession>
<proteinExistence type="predicted"/>
<keyword evidence="2" id="KW-0472">Membrane</keyword>
<comment type="caution">
    <text evidence="4">The sequence shown here is derived from an EMBL/GenBank/DDBJ whole genome shotgun (WGS) entry which is preliminary data.</text>
</comment>
<dbReference type="AlphaFoldDB" id="A0A4Z1PEM9"/>
<evidence type="ECO:0000313" key="5">
    <source>
        <dbReference type="Proteomes" id="UP000298493"/>
    </source>
</evidence>
<feature type="signal peptide" evidence="3">
    <location>
        <begin position="1"/>
        <end position="18"/>
    </location>
</feature>
<keyword evidence="2" id="KW-0812">Transmembrane</keyword>
<feature type="chain" id="PRO_5021419617" evidence="3">
    <location>
        <begin position="19"/>
        <end position="212"/>
    </location>
</feature>
<dbReference type="STRING" id="86259.A0A4Z1PEM9"/>
<feature type="compositionally biased region" description="Polar residues" evidence="1">
    <location>
        <begin position="167"/>
        <end position="187"/>
    </location>
</feature>
<reference evidence="4 5" key="1">
    <citation type="submission" date="2019-04" db="EMBL/GenBank/DDBJ databases">
        <title>High contiguity whole genome sequence and gene annotation resource for two Venturia nashicola isolates.</title>
        <authorList>
            <person name="Prokchorchik M."/>
            <person name="Won K."/>
            <person name="Lee Y."/>
            <person name="Choi E.D."/>
            <person name="Segonzac C."/>
            <person name="Sohn K.H."/>
        </authorList>
    </citation>
    <scope>NUCLEOTIDE SEQUENCE [LARGE SCALE GENOMIC DNA]</scope>
    <source>
        <strain evidence="4 5">PRI2</strain>
    </source>
</reference>
<feature type="region of interest" description="Disordered" evidence="1">
    <location>
        <begin position="102"/>
        <end position="124"/>
    </location>
</feature>
<organism evidence="4 5">
    <name type="scientific">Venturia nashicola</name>
    <dbReference type="NCBI Taxonomy" id="86259"/>
    <lineage>
        <taxon>Eukaryota</taxon>
        <taxon>Fungi</taxon>
        <taxon>Dikarya</taxon>
        <taxon>Ascomycota</taxon>
        <taxon>Pezizomycotina</taxon>
        <taxon>Dothideomycetes</taxon>
        <taxon>Pleosporomycetidae</taxon>
        <taxon>Venturiales</taxon>
        <taxon>Venturiaceae</taxon>
        <taxon>Venturia</taxon>
    </lineage>
</organism>
<evidence type="ECO:0000313" key="4">
    <source>
        <dbReference type="EMBL" id="TID27975.1"/>
    </source>
</evidence>
<protein>
    <submittedName>
        <fullName evidence="4">Cullin-3</fullName>
    </submittedName>
</protein>
<evidence type="ECO:0000256" key="1">
    <source>
        <dbReference type="SAM" id="MobiDB-lite"/>
    </source>
</evidence>
<keyword evidence="5" id="KW-1185">Reference proteome</keyword>
<gene>
    <name evidence="4" type="ORF">E6O75_ATG00742</name>
</gene>
<feature type="region of interest" description="Disordered" evidence="1">
    <location>
        <begin position="167"/>
        <end position="212"/>
    </location>
</feature>
<evidence type="ECO:0000256" key="2">
    <source>
        <dbReference type="SAM" id="Phobius"/>
    </source>
</evidence>
<keyword evidence="2" id="KW-1133">Transmembrane helix</keyword>
<dbReference type="Proteomes" id="UP000298493">
    <property type="component" value="Unassembled WGS sequence"/>
</dbReference>
<name>A0A4Z1PEM9_9PEZI</name>
<dbReference type="EMBL" id="SNSC02000001">
    <property type="protein sequence ID" value="TID27975.1"/>
    <property type="molecule type" value="Genomic_DNA"/>
</dbReference>
<evidence type="ECO:0000256" key="3">
    <source>
        <dbReference type="SAM" id="SignalP"/>
    </source>
</evidence>